<evidence type="ECO:0000256" key="6">
    <source>
        <dbReference type="PIRSR" id="PIRSR603437-50"/>
    </source>
</evidence>
<proteinExistence type="inferred from homology"/>
<dbReference type="AlphaFoldDB" id="A0AB34I7M3"/>
<dbReference type="Gene3D" id="3.90.1150.10">
    <property type="entry name" value="Aspartate Aminotransferase, domain 1"/>
    <property type="match status" value="2"/>
</dbReference>
<comment type="similarity">
    <text evidence="2 7">Belongs to the GcvP family.</text>
</comment>
<dbReference type="Proteomes" id="UP001515480">
    <property type="component" value="Unassembled WGS sequence"/>
</dbReference>
<evidence type="ECO:0000256" key="1">
    <source>
        <dbReference type="ARBA" id="ARBA00001933"/>
    </source>
</evidence>
<comment type="catalytic activity">
    <reaction evidence="5 7">
        <text>N(6)-[(R)-lipoyl]-L-lysyl-[glycine-cleavage complex H protein] + glycine + H(+) = N(6)-[(R)-S(8)-aminomethyldihydrolipoyl]-L-lysyl-[glycine-cleavage complex H protein] + CO2</text>
        <dbReference type="Rhea" id="RHEA:24304"/>
        <dbReference type="Rhea" id="RHEA-COMP:10494"/>
        <dbReference type="Rhea" id="RHEA-COMP:10495"/>
        <dbReference type="ChEBI" id="CHEBI:15378"/>
        <dbReference type="ChEBI" id="CHEBI:16526"/>
        <dbReference type="ChEBI" id="CHEBI:57305"/>
        <dbReference type="ChEBI" id="CHEBI:83099"/>
        <dbReference type="ChEBI" id="CHEBI:83143"/>
        <dbReference type="EC" id="1.4.4.2"/>
    </reaction>
</comment>
<dbReference type="FunFam" id="3.40.640.10:FF:000007">
    <property type="entry name" value="glycine dehydrogenase (Decarboxylating), mitochondrial"/>
    <property type="match status" value="1"/>
</dbReference>
<evidence type="ECO:0000256" key="4">
    <source>
        <dbReference type="ARBA" id="ARBA00023002"/>
    </source>
</evidence>
<comment type="cofactor">
    <cofactor evidence="1 6 7">
        <name>pyridoxal 5'-phosphate</name>
        <dbReference type="ChEBI" id="CHEBI:597326"/>
    </cofactor>
</comment>
<dbReference type="InterPro" id="IPR015421">
    <property type="entry name" value="PyrdxlP-dep_Trfase_major"/>
</dbReference>
<dbReference type="InterPro" id="IPR015424">
    <property type="entry name" value="PyrdxlP-dep_Trfase"/>
</dbReference>
<keyword evidence="7" id="KW-0496">Mitochondrion</keyword>
<dbReference type="NCBIfam" id="TIGR00461">
    <property type="entry name" value="gcvP"/>
    <property type="match status" value="1"/>
</dbReference>
<dbReference type="EMBL" id="JBGBPQ010000033">
    <property type="protein sequence ID" value="KAL1495136.1"/>
    <property type="molecule type" value="Genomic_DNA"/>
</dbReference>
<keyword evidence="4 7" id="KW-0560">Oxidoreductase</keyword>
<accession>A0AB34I7M3</accession>
<dbReference type="PANTHER" id="PTHR11773:SF1">
    <property type="entry name" value="GLYCINE DEHYDROGENASE (DECARBOXYLATING), MITOCHONDRIAL"/>
    <property type="match status" value="1"/>
</dbReference>
<dbReference type="Pfam" id="PF21478">
    <property type="entry name" value="GcvP2_C"/>
    <property type="match status" value="1"/>
</dbReference>
<dbReference type="FunFam" id="3.90.1150.10:FF:000007">
    <property type="entry name" value="Glycine dehydrogenase (decarboxylating), mitochondrial"/>
    <property type="match status" value="1"/>
</dbReference>
<dbReference type="InterPro" id="IPR020581">
    <property type="entry name" value="GDC_P"/>
</dbReference>
<feature type="domain" description="Glycine cleavage system P-protein N-terminal" evidence="8">
    <location>
        <begin position="488"/>
        <end position="746"/>
    </location>
</feature>
<evidence type="ECO:0000313" key="10">
    <source>
        <dbReference type="EMBL" id="KAL1495136.1"/>
    </source>
</evidence>
<dbReference type="SUPFAM" id="SSF53383">
    <property type="entry name" value="PLP-dependent transferases"/>
    <property type="match status" value="2"/>
</dbReference>
<dbReference type="GO" id="GO:0016594">
    <property type="term" value="F:glycine binding"/>
    <property type="evidence" value="ECO:0007669"/>
    <property type="project" value="TreeGrafter"/>
</dbReference>
<evidence type="ECO:0000259" key="9">
    <source>
        <dbReference type="Pfam" id="PF21478"/>
    </source>
</evidence>
<keyword evidence="7" id="KW-0809">Transit peptide</keyword>
<organism evidence="10 11">
    <name type="scientific">Prymnesium parvum</name>
    <name type="common">Toxic golden alga</name>
    <dbReference type="NCBI Taxonomy" id="97485"/>
    <lineage>
        <taxon>Eukaryota</taxon>
        <taxon>Haptista</taxon>
        <taxon>Haptophyta</taxon>
        <taxon>Prymnesiophyceae</taxon>
        <taxon>Prymnesiales</taxon>
        <taxon>Prymnesiaceae</taxon>
        <taxon>Prymnesium</taxon>
    </lineage>
</organism>
<feature type="domain" description="Glycine cleavage system P-protein N-terminal" evidence="8">
    <location>
        <begin position="26"/>
        <end position="454"/>
    </location>
</feature>
<dbReference type="Gene3D" id="3.40.640.10">
    <property type="entry name" value="Type I PLP-dependent aspartate aminotransferase-like (Major domain)"/>
    <property type="match status" value="2"/>
</dbReference>
<dbReference type="InterPro" id="IPR015422">
    <property type="entry name" value="PyrdxlP-dep_Trfase_small"/>
</dbReference>
<dbReference type="GO" id="GO:0009941">
    <property type="term" value="C:chloroplast envelope"/>
    <property type="evidence" value="ECO:0007669"/>
    <property type="project" value="TreeGrafter"/>
</dbReference>
<evidence type="ECO:0000256" key="7">
    <source>
        <dbReference type="RuleBase" id="RU364056"/>
    </source>
</evidence>
<dbReference type="CDD" id="cd00613">
    <property type="entry name" value="GDC-P"/>
    <property type="match status" value="2"/>
</dbReference>
<sequence>MRSLHGGARRLATLRPLPALDRFAPRHLGPREAEMPQMLAAVGVSSVDELIRTTVPQKILLSRPLRLGKYSHGLGEAEALAELRAIASKNVVARSFLGMGYHDCKTPAVILRNVLENPGWYTQYTPYQPEVAQGRLECLMTFQTMVMDFTGFELCNASLLDESTAAAEAMTMIHGELRAKRPQFFVDSRVHPQTLAVVQTRASGMGVEVVTGDYSSFEFTEKVSGCLLQYPATDGAVLDYTDFAAKAHANGSKVVAAADLLALTLLAPPAAWGADICVGSAQRLGVPLGFGGPHAGFLATSDNLARKMPGRIIGMSIDAYGKPAYRMAMQTREQHIRRDKATSNICTAQALLANVSALYCMYHGPEGLKSIATHCHTSAALLLQGLVKLGCTPSAAPFFDTISVAPPAGLSVDAAIAAGHAHGVNMRKLSSTHLGLSCDETTSAADLEAVWRAFSPSADLPFSADELTATPPPLPPRVVRTSSFLTHPIFNTYHSEHQMLRYIFKLAQKDISLVHCMIPLGSCTMKLNATAEMIPITWETINRIHPFAPPEQTRGYAELIASLEDILCEITGFAGMSLQPNSGATGEYAGLRSIRAYQAAQGEGHRDVCLIPVSAHGTNPASAAMCGMRIVAIGCDAEGNVDMADLKAKAEKHKDKLSALMVTYPSTHGVFEETIVDICDLIHANGGQVYMDGANMNAQVGLCGPGYFGADVCHLNLHKTFCIPHGGGGPGVGPIGVAAHLKPFLPNHPVVPTGGEQSFGPVAGAPWGSASILPISWMYCIMLGADGLRRATETAILNANYMAARLRGHYKVLFTGKAGTCAHEFILDLREFKASAGVTEADVAKRLADYNFHAPTMSWPVAGTIMIEPTESEDKAELDRFCDALISIRAEIAEIEKGLMSQEDNPLKNAPHTASVVTAEKWDHPYSRAKAVFPMPGLRSAKFWPTVSRLNDTYGDRNLVCACPPMELLMEKEDAEEIAT</sequence>
<dbReference type="GO" id="GO:0004375">
    <property type="term" value="F:glycine dehydrogenase (decarboxylating) activity"/>
    <property type="evidence" value="ECO:0007669"/>
    <property type="project" value="UniProtKB-UniRule"/>
</dbReference>
<evidence type="ECO:0000256" key="3">
    <source>
        <dbReference type="ARBA" id="ARBA00022898"/>
    </source>
</evidence>
<dbReference type="GO" id="GO:0005960">
    <property type="term" value="C:glycine cleavage complex"/>
    <property type="evidence" value="ECO:0007669"/>
    <property type="project" value="TreeGrafter"/>
</dbReference>
<dbReference type="GO" id="GO:0030170">
    <property type="term" value="F:pyridoxal phosphate binding"/>
    <property type="evidence" value="ECO:0007669"/>
    <property type="project" value="TreeGrafter"/>
</dbReference>
<comment type="caution">
    <text evidence="10">The sequence shown here is derived from an EMBL/GenBank/DDBJ whole genome shotgun (WGS) entry which is preliminary data.</text>
</comment>
<dbReference type="InterPro" id="IPR003437">
    <property type="entry name" value="GcvP"/>
</dbReference>
<comment type="subunit">
    <text evidence="7">The glycine cleavage system is composed of four proteins: P, T, L and H.</text>
</comment>
<evidence type="ECO:0000256" key="2">
    <source>
        <dbReference type="ARBA" id="ARBA00010756"/>
    </source>
</evidence>
<dbReference type="EC" id="1.4.4.2" evidence="7"/>
<comment type="function">
    <text evidence="7">The glycine cleavage system catalyzes the degradation of glycine.</text>
</comment>
<keyword evidence="11" id="KW-1185">Reference proteome</keyword>
<comment type="subcellular location">
    <subcellularLocation>
        <location evidence="7">Mitochondrion</location>
    </subcellularLocation>
</comment>
<feature type="domain" description="Glycine dehydrogenase C-terminal" evidence="9">
    <location>
        <begin position="791"/>
        <end position="912"/>
    </location>
</feature>
<dbReference type="GO" id="GO:0019464">
    <property type="term" value="P:glycine decarboxylation via glycine cleavage system"/>
    <property type="evidence" value="ECO:0007669"/>
    <property type="project" value="TreeGrafter"/>
</dbReference>
<feature type="modified residue" description="N6-(pyridoxal phosphate)lysine" evidence="6">
    <location>
        <position position="719"/>
    </location>
</feature>
<name>A0AB34I7M3_PRYPA</name>
<dbReference type="HAMAP" id="MF_00711">
    <property type="entry name" value="GcvP"/>
    <property type="match status" value="1"/>
</dbReference>
<dbReference type="Pfam" id="PF02347">
    <property type="entry name" value="GDC-P"/>
    <property type="match status" value="2"/>
</dbReference>
<evidence type="ECO:0000259" key="8">
    <source>
        <dbReference type="Pfam" id="PF02347"/>
    </source>
</evidence>
<dbReference type="InterPro" id="IPR049316">
    <property type="entry name" value="GDC-P_C"/>
</dbReference>
<reference evidence="10 11" key="1">
    <citation type="journal article" date="2024" name="Science">
        <title>Giant polyketide synthase enzymes in the biosynthesis of giant marine polyether toxins.</title>
        <authorList>
            <person name="Fallon T.R."/>
            <person name="Shende V.V."/>
            <person name="Wierzbicki I.H."/>
            <person name="Pendleton A.L."/>
            <person name="Watervoot N.F."/>
            <person name="Auber R.P."/>
            <person name="Gonzalez D.J."/>
            <person name="Wisecaver J.H."/>
            <person name="Moore B.S."/>
        </authorList>
    </citation>
    <scope>NUCLEOTIDE SEQUENCE [LARGE SCALE GENOMIC DNA]</scope>
    <source>
        <strain evidence="10 11">12B1</strain>
    </source>
</reference>
<dbReference type="InterPro" id="IPR049315">
    <property type="entry name" value="GDC-P_N"/>
</dbReference>
<protein>
    <recommendedName>
        <fullName evidence="7">Glycine cleavage system P protein</fullName>
        <ecNumber evidence="7">1.4.4.2</ecNumber>
    </recommendedName>
</protein>
<gene>
    <name evidence="10" type="ORF">AB1Y20_017002</name>
</gene>
<dbReference type="PANTHER" id="PTHR11773">
    <property type="entry name" value="GLYCINE DEHYDROGENASE, DECARBOXYLATING"/>
    <property type="match status" value="1"/>
</dbReference>
<dbReference type="FunFam" id="3.40.640.10:FF:000005">
    <property type="entry name" value="Glycine dehydrogenase (decarboxylating), mitochondrial"/>
    <property type="match status" value="1"/>
</dbReference>
<keyword evidence="3 6" id="KW-0663">Pyridoxal phosphate</keyword>
<evidence type="ECO:0000256" key="5">
    <source>
        <dbReference type="ARBA" id="ARBA00049026"/>
    </source>
</evidence>
<dbReference type="GO" id="GO:0005739">
    <property type="term" value="C:mitochondrion"/>
    <property type="evidence" value="ECO:0007669"/>
    <property type="project" value="UniProtKB-SubCell"/>
</dbReference>
<evidence type="ECO:0000313" key="11">
    <source>
        <dbReference type="Proteomes" id="UP001515480"/>
    </source>
</evidence>